<dbReference type="SMART" id="SM00388">
    <property type="entry name" value="HisKA"/>
    <property type="match status" value="1"/>
</dbReference>
<evidence type="ECO:0000256" key="1">
    <source>
        <dbReference type="ARBA" id="ARBA00000085"/>
    </source>
</evidence>
<dbReference type="SUPFAM" id="SSF55874">
    <property type="entry name" value="ATPase domain of HSP90 chaperone/DNA topoisomerase II/histidine kinase"/>
    <property type="match status" value="1"/>
</dbReference>
<dbReference type="GO" id="GO:0000155">
    <property type="term" value="F:phosphorelay sensor kinase activity"/>
    <property type="evidence" value="ECO:0007669"/>
    <property type="project" value="InterPro"/>
</dbReference>
<dbReference type="InterPro" id="IPR003594">
    <property type="entry name" value="HATPase_dom"/>
</dbReference>
<dbReference type="InterPro" id="IPR005467">
    <property type="entry name" value="His_kinase_dom"/>
</dbReference>
<keyword evidence="6" id="KW-1185">Reference proteome</keyword>
<evidence type="ECO:0000256" key="3">
    <source>
        <dbReference type="ARBA" id="ARBA00022553"/>
    </source>
</evidence>
<dbReference type="EMBL" id="BMLP01000003">
    <property type="protein sequence ID" value="GGO32883.1"/>
    <property type="molecule type" value="Genomic_DNA"/>
</dbReference>
<evidence type="ECO:0000259" key="4">
    <source>
        <dbReference type="PROSITE" id="PS50109"/>
    </source>
</evidence>
<keyword evidence="5" id="KW-0808">Transferase</keyword>
<dbReference type="PROSITE" id="PS50109">
    <property type="entry name" value="HIS_KIN"/>
    <property type="match status" value="1"/>
</dbReference>
<dbReference type="SUPFAM" id="SSF47384">
    <property type="entry name" value="Homodimeric domain of signal transducing histidine kinase"/>
    <property type="match status" value="1"/>
</dbReference>
<evidence type="ECO:0000256" key="2">
    <source>
        <dbReference type="ARBA" id="ARBA00012438"/>
    </source>
</evidence>
<dbReference type="Proteomes" id="UP000598196">
    <property type="component" value="Unassembled WGS sequence"/>
</dbReference>
<dbReference type="InterPro" id="IPR036097">
    <property type="entry name" value="HisK_dim/P_sf"/>
</dbReference>
<dbReference type="PANTHER" id="PTHR43065:SF42">
    <property type="entry name" value="TWO-COMPONENT SENSOR PPRA"/>
    <property type="match status" value="1"/>
</dbReference>
<name>A0A917YL53_9RHOB</name>
<dbReference type="OrthoDB" id="9795133at2"/>
<comment type="catalytic activity">
    <reaction evidence="1">
        <text>ATP + protein L-histidine = ADP + protein N-phospho-L-histidine.</text>
        <dbReference type="EC" id="2.7.13.3"/>
    </reaction>
</comment>
<dbReference type="Gene3D" id="3.30.565.10">
    <property type="entry name" value="Histidine kinase-like ATPase, C-terminal domain"/>
    <property type="match status" value="1"/>
</dbReference>
<dbReference type="SMART" id="SM00387">
    <property type="entry name" value="HATPase_c"/>
    <property type="match status" value="1"/>
</dbReference>
<evidence type="ECO:0000313" key="6">
    <source>
        <dbReference type="Proteomes" id="UP000598196"/>
    </source>
</evidence>
<evidence type="ECO:0000313" key="5">
    <source>
        <dbReference type="EMBL" id="GGO32883.1"/>
    </source>
</evidence>
<dbReference type="AlphaFoldDB" id="A0A917YL53"/>
<keyword evidence="3" id="KW-0597">Phosphoprotein</keyword>
<comment type="caution">
    <text evidence="5">The sequence shown here is derived from an EMBL/GenBank/DDBJ whole genome shotgun (WGS) entry which is preliminary data.</text>
</comment>
<dbReference type="InterPro" id="IPR036890">
    <property type="entry name" value="HATPase_C_sf"/>
</dbReference>
<sequence>MLVLIIACAPASQAQHDPRILVLSEADSRLPLTTSILAGMQEVLSEDFMTRGDTYVEYLDMFRFEEPQQQRLLRDLLIARHGGATLDAVVVLGPNAMRFVLANRDRLAAGAPIVFTGISKGQYTTLPAAPKTSGTFSGYDPIAAVALARRLQPEARELVIITGAGIYDRQWREAAGSMFADRYQGLSVRYLDDMALGAVQAEVETLDPSSIVLMLTFTQDATGRRFIPRDAVRAISARSGAPLYGVYDTYIGHGIVGGVVDDSRETGRSIGRSIRMILDGQDPPQIATISPYPAVDWRELNRWGLDRAALPAGTKIKFYEPSVWERYRTAILTVAAILLAQTATIAALIVQRARAQRAQSALALERQQLIHVSRNMRLGQLSGALAHEINQPLAAILANAEAGARLIRRTPPDIEQVSAILDDIATDDRRAAGIIAGLRRLMVKGETNFEQVDLNDVVRATLLLAESEFIARGATVQQDLSAVPLMVQANMPQMQQIVLNLTLNAAEAMSELPAEQRVLRVATRQLPNGKAELAVEDRGPGVEKGFREEVFRPFFSTKDTGLGIGLSICRNIAKAHGGGLDFVDHPSPGSRVELTLPLTGGAA</sequence>
<dbReference type="CDD" id="cd00082">
    <property type="entry name" value="HisKA"/>
    <property type="match status" value="1"/>
</dbReference>
<keyword evidence="5" id="KW-0418">Kinase</keyword>
<organism evidence="5 6">
    <name type="scientific">Gemmobacter aquaticus</name>
    <dbReference type="NCBI Taxonomy" id="490185"/>
    <lineage>
        <taxon>Bacteria</taxon>
        <taxon>Pseudomonadati</taxon>
        <taxon>Pseudomonadota</taxon>
        <taxon>Alphaproteobacteria</taxon>
        <taxon>Rhodobacterales</taxon>
        <taxon>Paracoccaceae</taxon>
        <taxon>Gemmobacter</taxon>
    </lineage>
</organism>
<dbReference type="PRINTS" id="PR00344">
    <property type="entry name" value="BCTRLSENSOR"/>
</dbReference>
<feature type="domain" description="Histidine kinase" evidence="4">
    <location>
        <begin position="384"/>
        <end position="600"/>
    </location>
</feature>
<accession>A0A917YL53</accession>
<dbReference type="InterPro" id="IPR003661">
    <property type="entry name" value="HisK_dim/P_dom"/>
</dbReference>
<protein>
    <recommendedName>
        <fullName evidence="2">histidine kinase</fullName>
        <ecNumber evidence="2">2.7.13.3</ecNumber>
    </recommendedName>
</protein>
<dbReference type="InterPro" id="IPR004358">
    <property type="entry name" value="Sig_transdc_His_kin-like_C"/>
</dbReference>
<gene>
    <name evidence="5" type="ORF">GCM10010991_21250</name>
</gene>
<proteinExistence type="predicted"/>
<dbReference type="Pfam" id="PF02518">
    <property type="entry name" value="HATPase_c"/>
    <property type="match status" value="1"/>
</dbReference>
<dbReference type="PANTHER" id="PTHR43065">
    <property type="entry name" value="SENSOR HISTIDINE KINASE"/>
    <property type="match status" value="1"/>
</dbReference>
<dbReference type="Gene3D" id="1.10.287.130">
    <property type="match status" value="1"/>
</dbReference>
<reference evidence="5 6" key="1">
    <citation type="journal article" date="2014" name="Int. J. Syst. Evol. Microbiol.">
        <title>Complete genome sequence of Corynebacterium casei LMG S-19264T (=DSM 44701T), isolated from a smear-ripened cheese.</title>
        <authorList>
            <consortium name="US DOE Joint Genome Institute (JGI-PGF)"/>
            <person name="Walter F."/>
            <person name="Albersmeier A."/>
            <person name="Kalinowski J."/>
            <person name="Ruckert C."/>
        </authorList>
    </citation>
    <scope>NUCLEOTIDE SEQUENCE [LARGE SCALE GENOMIC DNA]</scope>
    <source>
        <strain evidence="5 6">CGMCC 1.7029</strain>
    </source>
</reference>
<dbReference type="RefSeq" id="WP_158635583.1">
    <property type="nucleotide sequence ID" value="NZ_BMLP01000003.1"/>
</dbReference>
<dbReference type="EC" id="2.7.13.3" evidence="2"/>